<dbReference type="UniPathway" id="UPA00145">
    <property type="reaction ID" value="UER00565"/>
</dbReference>
<dbReference type="GO" id="GO:0030145">
    <property type="term" value="F:manganese ion binding"/>
    <property type="evidence" value="ECO:0007669"/>
    <property type="project" value="UniProtKB-UniRule"/>
</dbReference>
<evidence type="ECO:0000256" key="4">
    <source>
        <dbReference type="ARBA" id="ARBA00023235"/>
    </source>
</evidence>
<dbReference type="InterPro" id="IPR003762">
    <property type="entry name" value="Lara_isomerase"/>
</dbReference>
<comment type="cofactor">
    <cofactor evidence="6">
        <name>Mn(2+)</name>
        <dbReference type="ChEBI" id="CHEBI:29035"/>
    </cofactor>
    <text evidence="6">Binds 1 Mn(2+) ion per subunit.</text>
</comment>
<evidence type="ECO:0000313" key="10">
    <source>
        <dbReference type="EMBL" id="RGC15159.1"/>
    </source>
</evidence>
<feature type="binding site" evidence="6">
    <location>
        <position position="444"/>
    </location>
    <ligand>
        <name>Mn(2+)</name>
        <dbReference type="ChEBI" id="CHEBI:29035"/>
    </ligand>
</feature>
<sequence length="494" mass="56469">MKSLQTYTFWFVVGSQDLYGEDVLKTVDAHTKEMVNEWNKDATIPCEIVWKSVVRNQEEIYQTLTAANEDDSCAGVITWMHTFSPSKMWIRGFQALRKPLLHLNTQFNRDIPWKDIDMDFMNLNQSAHGDREHGYIIARMRLQQKVISGHWQDETMRNRMSKWMRAAVGAYESSNVKVMRISDNMRDVAVTDGDKVEAAIAFGWCVDHYGVGDIIRYVEAVSEAEIDAQMKEYESLYDMDTDKIEAVRYQAREEIAIEKFMQEHGGYNAFHTNFQDLQQLRQLPGLAAQNLMRKGYGFAGEGDWKTAALCRIMKMMTADKSGGTAFMEDYTYHFDLDNGMNMGAHMLEVCPSVAAERPKIKVVPLGIGDREDPARLTFKAKEGPAVLATIIDMGDRFRMIVNDVICQKQEHDMPKLPVAGVLWKPLPNLETSAEAWMYAGGAHHSVISYDLDAEVLQDFAEIMNMEFIHIGADTTIPALRKELTWNDLIWKLKK</sequence>
<dbReference type="GO" id="GO:0005829">
    <property type="term" value="C:cytosol"/>
    <property type="evidence" value="ECO:0007669"/>
    <property type="project" value="TreeGrafter"/>
</dbReference>
<comment type="function">
    <text evidence="6">Catalyzes the conversion of L-arabinose to L-ribulose.</text>
</comment>
<dbReference type="EC" id="5.3.1.4" evidence="6"/>
<dbReference type="Proteomes" id="UP000260025">
    <property type="component" value="Unassembled WGS sequence"/>
</dbReference>
<keyword evidence="2 6" id="KW-0054">Arabinose catabolism</keyword>
<dbReference type="PANTHER" id="PTHR38464:SF1">
    <property type="entry name" value="L-ARABINOSE ISOMERASE"/>
    <property type="match status" value="1"/>
</dbReference>
<dbReference type="InterPro" id="IPR038583">
    <property type="entry name" value="AraA_N_sf"/>
</dbReference>
<feature type="domain" description="L-arabinose isomerase N-terminal" evidence="7">
    <location>
        <begin position="8"/>
        <end position="173"/>
    </location>
</feature>
<organism evidence="10 11">
    <name type="scientific">Clostridium innocuum</name>
    <dbReference type="NCBI Taxonomy" id="1522"/>
    <lineage>
        <taxon>Bacteria</taxon>
        <taxon>Bacillati</taxon>
        <taxon>Bacillota</taxon>
        <taxon>Clostridia</taxon>
        <taxon>Eubacteriales</taxon>
        <taxon>Clostridiaceae</taxon>
        <taxon>Clostridium</taxon>
    </lineage>
</organism>
<evidence type="ECO:0000259" key="8">
    <source>
        <dbReference type="Pfam" id="PF11762"/>
    </source>
</evidence>
<dbReference type="GO" id="GO:0008733">
    <property type="term" value="F:L-arabinose isomerase activity"/>
    <property type="evidence" value="ECO:0007669"/>
    <property type="project" value="UniProtKB-UniRule"/>
</dbReference>
<dbReference type="PIRSF" id="PIRSF001478">
    <property type="entry name" value="L-ara_isomerase"/>
    <property type="match status" value="1"/>
</dbReference>
<dbReference type="EMBL" id="QVEV01000015">
    <property type="protein sequence ID" value="RGC15159.1"/>
    <property type="molecule type" value="Genomic_DNA"/>
</dbReference>
<dbReference type="Gene3D" id="3.40.50.10940">
    <property type="match status" value="1"/>
</dbReference>
<evidence type="ECO:0000256" key="3">
    <source>
        <dbReference type="ARBA" id="ARBA00023211"/>
    </source>
</evidence>
<evidence type="ECO:0000256" key="5">
    <source>
        <dbReference type="ARBA" id="ARBA00023277"/>
    </source>
</evidence>
<dbReference type="GO" id="GO:0019569">
    <property type="term" value="P:L-arabinose catabolic process to D-xylulose 5-phosphate"/>
    <property type="evidence" value="ECO:0007669"/>
    <property type="project" value="UniProtKB-UniRule"/>
</dbReference>
<evidence type="ECO:0000256" key="6">
    <source>
        <dbReference type="HAMAP-Rule" id="MF_00519"/>
    </source>
</evidence>
<evidence type="ECO:0000256" key="2">
    <source>
        <dbReference type="ARBA" id="ARBA00022935"/>
    </source>
</evidence>
<keyword evidence="5 6" id="KW-0119">Carbohydrate metabolism</keyword>
<dbReference type="PANTHER" id="PTHR38464">
    <property type="entry name" value="L-ARABINOSE ISOMERASE"/>
    <property type="match status" value="1"/>
</dbReference>
<dbReference type="InterPro" id="IPR009015">
    <property type="entry name" value="Fucose_isomerase_N/cen_sf"/>
</dbReference>
<dbReference type="HAMAP" id="MF_00519">
    <property type="entry name" value="Arabinose_Isome"/>
    <property type="match status" value="1"/>
</dbReference>
<feature type="domain" description="L-arabinose isomerase C-terminal" evidence="8">
    <location>
        <begin position="323"/>
        <end position="466"/>
    </location>
</feature>
<comment type="similarity">
    <text evidence="6">Belongs to the arabinose isomerase family.</text>
</comment>
<dbReference type="InterPro" id="IPR055390">
    <property type="entry name" value="AraA_central"/>
</dbReference>
<keyword evidence="1 6" id="KW-0479">Metal-binding</keyword>
<proteinExistence type="inferred from homology"/>
<gene>
    <name evidence="6" type="primary">araA</name>
    <name evidence="10" type="ORF">DXA38_11385</name>
</gene>
<keyword evidence="3 6" id="KW-0464">Manganese</keyword>
<feature type="binding site" evidence="6">
    <location>
        <position position="328"/>
    </location>
    <ligand>
        <name>Mn(2+)</name>
        <dbReference type="ChEBI" id="CHEBI:29035"/>
    </ligand>
</feature>
<dbReference type="SUPFAM" id="SSF50443">
    <property type="entry name" value="FucI/AraA C-terminal domain-like"/>
    <property type="match status" value="1"/>
</dbReference>
<dbReference type="Pfam" id="PF02610">
    <property type="entry name" value="AraA_N"/>
    <property type="match status" value="1"/>
</dbReference>
<reference evidence="10 11" key="1">
    <citation type="submission" date="2018-08" db="EMBL/GenBank/DDBJ databases">
        <title>A genome reference for cultivated species of the human gut microbiota.</title>
        <authorList>
            <person name="Zou Y."/>
            <person name="Xue W."/>
            <person name="Luo G."/>
        </authorList>
    </citation>
    <scope>NUCLEOTIDE SEQUENCE [LARGE SCALE GENOMIC DNA]</scope>
    <source>
        <strain evidence="10 11">OF01-2LB</strain>
    </source>
</reference>
<comment type="pathway">
    <text evidence="6">Carbohydrate degradation; L-arabinose degradation via L-ribulose; D-xylulose 5-phosphate from L-arabinose (bacterial route): step 1/3.</text>
</comment>
<evidence type="ECO:0000313" key="11">
    <source>
        <dbReference type="Proteomes" id="UP000260025"/>
    </source>
</evidence>
<dbReference type="RefSeq" id="WP_117443277.1">
    <property type="nucleotide sequence ID" value="NZ_JAJFEN010000020.1"/>
</dbReference>
<feature type="domain" description="L-arabinose isomerase central" evidence="9">
    <location>
        <begin position="177"/>
        <end position="318"/>
    </location>
</feature>
<dbReference type="OrthoDB" id="9765600at2"/>
<feature type="binding site" evidence="6">
    <location>
        <position position="301"/>
    </location>
    <ligand>
        <name>Mn(2+)</name>
        <dbReference type="ChEBI" id="CHEBI:29035"/>
    </ligand>
</feature>
<dbReference type="InterPro" id="IPR055389">
    <property type="entry name" value="AraA_N"/>
</dbReference>
<dbReference type="InterPro" id="IPR004216">
    <property type="entry name" value="Fuc/Ara_isomerase_C"/>
</dbReference>
<dbReference type="AlphaFoldDB" id="A0A3E2VVB7"/>
<dbReference type="InterPro" id="IPR024664">
    <property type="entry name" value="Ara_Isoase_C"/>
</dbReference>
<keyword evidence="4 6" id="KW-0413">Isomerase</keyword>
<evidence type="ECO:0000256" key="1">
    <source>
        <dbReference type="ARBA" id="ARBA00022723"/>
    </source>
</evidence>
<comment type="catalytic activity">
    <reaction evidence="6">
        <text>beta-L-arabinopyranose = L-ribulose</text>
        <dbReference type="Rhea" id="RHEA:14821"/>
        <dbReference type="ChEBI" id="CHEBI:16880"/>
        <dbReference type="ChEBI" id="CHEBI:40886"/>
        <dbReference type="EC" id="5.3.1.4"/>
    </reaction>
</comment>
<evidence type="ECO:0000259" key="9">
    <source>
        <dbReference type="Pfam" id="PF24856"/>
    </source>
</evidence>
<comment type="caution">
    <text evidence="10">The sequence shown here is derived from an EMBL/GenBank/DDBJ whole genome shotgun (WGS) entry which is preliminary data.</text>
</comment>
<dbReference type="NCBIfam" id="NF002795">
    <property type="entry name" value="PRK02929.1"/>
    <property type="match status" value="1"/>
</dbReference>
<dbReference type="Pfam" id="PF11762">
    <property type="entry name" value="Arabinose_Iso_C"/>
    <property type="match status" value="1"/>
</dbReference>
<accession>A0A3E2VVB7</accession>
<feature type="binding site" evidence="6">
    <location>
        <position position="345"/>
    </location>
    <ligand>
        <name>Mn(2+)</name>
        <dbReference type="ChEBI" id="CHEBI:29035"/>
    </ligand>
</feature>
<evidence type="ECO:0000259" key="7">
    <source>
        <dbReference type="Pfam" id="PF02610"/>
    </source>
</evidence>
<protein>
    <recommendedName>
        <fullName evidence="6">L-arabinose isomerase</fullName>
        <ecNumber evidence="6">5.3.1.4</ecNumber>
    </recommendedName>
</protein>
<dbReference type="SUPFAM" id="SSF53743">
    <property type="entry name" value="FucI/AraA N-terminal and middle domains"/>
    <property type="match status" value="1"/>
</dbReference>
<dbReference type="Pfam" id="PF24856">
    <property type="entry name" value="AraA_central"/>
    <property type="match status" value="1"/>
</dbReference>
<name>A0A3E2VVB7_CLOIN</name>